<comment type="caution">
    <text evidence="1">The sequence shown here is derived from an EMBL/GenBank/DDBJ whole genome shotgun (WGS) entry which is preliminary data.</text>
</comment>
<gene>
    <name evidence="1" type="ORF">FHR84_003192</name>
</gene>
<proteinExistence type="predicted"/>
<dbReference type="Proteomes" id="UP000548304">
    <property type="component" value="Unassembled WGS sequence"/>
</dbReference>
<dbReference type="AlphaFoldDB" id="A0A852YXM3"/>
<name>A0A852YXM3_9ACTN</name>
<sequence>MTEYAADSIELTLVPVDGTDSVALDRLTGALACELRCLRLDSVEQRFPSRSGPDSEGGSAVLTGVGKLSVGGLLSGSGVKAMVGLVQSWLRRNEQDSVILRLGEDHVEITGSPTRRSHQLLKDFYRRHGEGGC</sequence>
<keyword evidence="2" id="KW-1185">Reference proteome</keyword>
<evidence type="ECO:0000313" key="2">
    <source>
        <dbReference type="Proteomes" id="UP000548304"/>
    </source>
</evidence>
<protein>
    <submittedName>
        <fullName evidence="1">Uncharacterized protein</fullName>
    </submittedName>
</protein>
<evidence type="ECO:0000313" key="1">
    <source>
        <dbReference type="EMBL" id="NYH79854.1"/>
    </source>
</evidence>
<reference evidence="1 2" key="1">
    <citation type="submission" date="2020-07" db="EMBL/GenBank/DDBJ databases">
        <title>Genomic Encyclopedia of Type Strains, Phase III (KMG-III): the genomes of soil and plant-associated and newly described type strains.</title>
        <authorList>
            <person name="Whitman W."/>
        </authorList>
    </citation>
    <scope>NUCLEOTIDE SEQUENCE [LARGE SCALE GENOMIC DNA]</scope>
    <source>
        <strain evidence="1 2">CECT 8576</strain>
    </source>
</reference>
<dbReference type="RefSeq" id="WP_179536207.1">
    <property type="nucleotide sequence ID" value="NZ_JACBYW010000005.1"/>
</dbReference>
<dbReference type="EMBL" id="JACBYW010000005">
    <property type="protein sequence ID" value="NYH79854.1"/>
    <property type="molecule type" value="Genomic_DNA"/>
</dbReference>
<accession>A0A852YXM3</accession>
<organism evidence="1 2">
    <name type="scientific">Actinopolyspora biskrensis</name>
    <dbReference type="NCBI Taxonomy" id="1470178"/>
    <lineage>
        <taxon>Bacteria</taxon>
        <taxon>Bacillati</taxon>
        <taxon>Actinomycetota</taxon>
        <taxon>Actinomycetes</taxon>
        <taxon>Actinopolysporales</taxon>
        <taxon>Actinopolysporaceae</taxon>
        <taxon>Actinopolyspora</taxon>
    </lineage>
</organism>